<dbReference type="Proteomes" id="UP000076154">
    <property type="component" value="Unassembled WGS sequence"/>
</dbReference>
<protein>
    <submittedName>
        <fullName evidence="2">Uncharacterized protein</fullName>
    </submittedName>
</protein>
<evidence type="ECO:0000313" key="2">
    <source>
        <dbReference type="EMBL" id="RDB15685.1"/>
    </source>
</evidence>
<reference evidence="2" key="1">
    <citation type="submission" date="2018-04" db="EMBL/GenBank/DDBJ databases">
        <title>Whole genome sequencing of Hypsizygus marmoreus.</title>
        <authorList>
            <person name="Choi I.-G."/>
            <person name="Min B."/>
            <person name="Kim J.-G."/>
            <person name="Kim S."/>
            <person name="Oh Y.-L."/>
            <person name="Kong W.-S."/>
            <person name="Park H."/>
            <person name="Jeong J."/>
            <person name="Song E.-S."/>
        </authorList>
    </citation>
    <scope>NUCLEOTIDE SEQUENCE [LARGE SCALE GENOMIC DNA]</scope>
    <source>
        <strain evidence="2">51987-8</strain>
    </source>
</reference>
<feature type="compositionally biased region" description="Basic and acidic residues" evidence="1">
    <location>
        <begin position="113"/>
        <end position="132"/>
    </location>
</feature>
<dbReference type="AlphaFoldDB" id="A0A369J5J2"/>
<accession>A0A369J5J2</accession>
<feature type="region of interest" description="Disordered" evidence="1">
    <location>
        <begin position="110"/>
        <end position="136"/>
    </location>
</feature>
<name>A0A369J5J2_HYPMA</name>
<evidence type="ECO:0000313" key="3">
    <source>
        <dbReference type="Proteomes" id="UP000076154"/>
    </source>
</evidence>
<gene>
    <name evidence="2" type="ORF">Hypma_003951</name>
</gene>
<comment type="caution">
    <text evidence="2">The sequence shown here is derived from an EMBL/GenBank/DDBJ whole genome shotgun (WGS) entry which is preliminary data.</text>
</comment>
<evidence type="ECO:0000256" key="1">
    <source>
        <dbReference type="SAM" id="MobiDB-lite"/>
    </source>
</evidence>
<sequence length="198" mass="21546">MDEDRHVVLEHPEIEVNAAREASRVRHLFTPNIISSHGPPFPSKLRQLAPNQRLGHDLLVAATPPSCAKSPEVGDCAISITETGSLDRKTFMSPSVGSNGNVVRFIHTSASQSERRIPRHDSISSSSAERRAPPLVPNFPIRHRACDLRDALHQNQALSKYTLQVPMSRSSNTGCSHCIGVGAIPPETALITTSTLPR</sequence>
<dbReference type="InParanoid" id="A0A369J5J2"/>
<proteinExistence type="predicted"/>
<dbReference type="EMBL" id="LUEZ02000143">
    <property type="protein sequence ID" value="RDB15685.1"/>
    <property type="molecule type" value="Genomic_DNA"/>
</dbReference>
<keyword evidence="3" id="KW-1185">Reference proteome</keyword>
<organism evidence="2 3">
    <name type="scientific">Hypsizygus marmoreus</name>
    <name type="common">White beech mushroom</name>
    <name type="synonym">Agaricus marmoreus</name>
    <dbReference type="NCBI Taxonomy" id="39966"/>
    <lineage>
        <taxon>Eukaryota</taxon>
        <taxon>Fungi</taxon>
        <taxon>Dikarya</taxon>
        <taxon>Basidiomycota</taxon>
        <taxon>Agaricomycotina</taxon>
        <taxon>Agaricomycetes</taxon>
        <taxon>Agaricomycetidae</taxon>
        <taxon>Agaricales</taxon>
        <taxon>Tricholomatineae</taxon>
        <taxon>Lyophyllaceae</taxon>
        <taxon>Hypsizygus</taxon>
    </lineage>
</organism>